<accession>G7V7N4</accession>
<organism evidence="4 5">
    <name type="scientific">Thermovirga lienii (strain ATCC BAA-1197 / DSM 17291 / Cas60314)</name>
    <dbReference type="NCBI Taxonomy" id="580340"/>
    <lineage>
        <taxon>Bacteria</taxon>
        <taxon>Thermotogati</taxon>
        <taxon>Synergistota</taxon>
        <taxon>Synergistia</taxon>
        <taxon>Synergistales</taxon>
        <taxon>Thermovirgaceae</taxon>
        <taxon>Thermovirga</taxon>
    </lineage>
</organism>
<proteinExistence type="inferred from homology"/>
<dbReference type="AlphaFoldDB" id="G7V7N4"/>
<gene>
    <name evidence="4" type="ordered locus">Tlie_1566</name>
</gene>
<dbReference type="EMBL" id="CP003096">
    <property type="protein sequence ID" value="AER67288.1"/>
    <property type="molecule type" value="Genomic_DNA"/>
</dbReference>
<feature type="domain" description="Isopropylmalate dehydrogenase-like" evidence="3">
    <location>
        <begin position="16"/>
        <end position="381"/>
    </location>
</feature>
<reference evidence="4 5" key="2">
    <citation type="journal article" date="2012" name="Stand. Genomic Sci.">
        <title>Genome sequence of the moderately thermophilic, amino-acid-degrading and sulfur-reducing bacterium Thermovirga lienii type strain (Cas60314(T)).</title>
        <authorList>
            <person name="Goker M."/>
            <person name="Saunders E."/>
            <person name="Lapidus A."/>
            <person name="Nolan M."/>
            <person name="Lucas S."/>
            <person name="Hammon N."/>
            <person name="Deshpande S."/>
            <person name="Cheng J.F."/>
            <person name="Han C."/>
            <person name="Tapia R."/>
            <person name="Goodwin L.A."/>
            <person name="Pitluck S."/>
            <person name="Liolios K."/>
            <person name="Mavromatis K."/>
            <person name="Pagani I."/>
            <person name="Ivanova N."/>
            <person name="Mikhailova N."/>
            <person name="Pati A."/>
            <person name="Chen A."/>
            <person name="Palaniappan K."/>
            <person name="Land M."/>
            <person name="Chang Y.J."/>
            <person name="Jeffries C.D."/>
            <person name="Brambilla E.M."/>
            <person name="Rohde M."/>
            <person name="Spring S."/>
            <person name="Detter J.C."/>
            <person name="Woyke T."/>
            <person name="Bristow J."/>
            <person name="Eisen J.A."/>
            <person name="Markowitz V."/>
            <person name="Hugenholtz P."/>
            <person name="Kyrpides N.C."/>
            <person name="Klenk H.P."/>
        </authorList>
    </citation>
    <scope>NUCLEOTIDE SEQUENCE [LARGE SCALE GENOMIC DNA]</scope>
    <source>
        <strain evidence="5">ATCC BAA-1197 / DSM 17291 / Cas60314</strain>
    </source>
</reference>
<dbReference type="GO" id="GO:0003862">
    <property type="term" value="F:3-isopropylmalate dehydrogenase activity"/>
    <property type="evidence" value="ECO:0007669"/>
    <property type="project" value="UniProtKB-EC"/>
</dbReference>
<dbReference type="OrthoDB" id="9806254at2"/>
<dbReference type="InterPro" id="IPR019818">
    <property type="entry name" value="IsoCit/isopropylmalate_DH_CS"/>
</dbReference>
<dbReference type="SUPFAM" id="SSF53659">
    <property type="entry name" value="Isocitrate/Isopropylmalate dehydrogenase-like"/>
    <property type="match status" value="1"/>
</dbReference>
<dbReference type="Proteomes" id="UP000005868">
    <property type="component" value="Chromosome"/>
</dbReference>
<dbReference type="Pfam" id="PF00180">
    <property type="entry name" value="Iso_dh"/>
    <property type="match status" value="1"/>
</dbReference>
<dbReference type="GO" id="GO:0006099">
    <property type="term" value="P:tricarboxylic acid cycle"/>
    <property type="evidence" value="ECO:0007669"/>
    <property type="project" value="TreeGrafter"/>
</dbReference>
<name>G7V7N4_THELD</name>
<dbReference type="STRING" id="580340.Tlie_1566"/>
<dbReference type="GO" id="GO:0006102">
    <property type="term" value="P:isocitrate metabolic process"/>
    <property type="evidence" value="ECO:0007669"/>
    <property type="project" value="TreeGrafter"/>
</dbReference>
<evidence type="ECO:0000259" key="3">
    <source>
        <dbReference type="SMART" id="SM01329"/>
    </source>
</evidence>
<dbReference type="PROSITE" id="PS00470">
    <property type="entry name" value="IDH_IMDH"/>
    <property type="match status" value="1"/>
</dbReference>
<dbReference type="GO" id="GO:0000287">
    <property type="term" value="F:magnesium ion binding"/>
    <property type="evidence" value="ECO:0007669"/>
    <property type="project" value="InterPro"/>
</dbReference>
<dbReference type="GO" id="GO:0004449">
    <property type="term" value="F:isocitrate dehydrogenase (NAD+) activity"/>
    <property type="evidence" value="ECO:0007669"/>
    <property type="project" value="TreeGrafter"/>
</dbReference>
<evidence type="ECO:0000256" key="2">
    <source>
        <dbReference type="ARBA" id="ARBA00023002"/>
    </source>
</evidence>
<dbReference type="EC" id="1.1.1.85" evidence="4"/>
<dbReference type="KEGG" id="tli:Tlie_1566"/>
<dbReference type="PANTHER" id="PTHR11835">
    <property type="entry name" value="DECARBOXYLATING DEHYDROGENASES-ISOCITRATE, ISOPROPYLMALATE, TARTRATE"/>
    <property type="match status" value="1"/>
</dbReference>
<keyword evidence="2 4" id="KW-0560">Oxidoreductase</keyword>
<dbReference type="SMART" id="SM01329">
    <property type="entry name" value="Iso_dh"/>
    <property type="match status" value="1"/>
</dbReference>
<comment type="similarity">
    <text evidence="1">Belongs to the isocitrate and isopropylmalate dehydrogenases family.</text>
</comment>
<evidence type="ECO:0000256" key="1">
    <source>
        <dbReference type="ARBA" id="ARBA00007769"/>
    </source>
</evidence>
<protein>
    <submittedName>
        <fullName evidence="4">3-isopropylmalate dehydrogenase</fullName>
        <ecNumber evidence="4">1.1.1.85</ecNumber>
    </submittedName>
</protein>
<sequence length="410" mass="46409">MERNVMQVKEKKDRYTVTYIPGDDSGFDVMEAAMIVMQALNPPIDWVRADMGWCMWEKSCKEYPEGDPRRNTVPPETIEKVKNSDATLMAAITSKSGVKGFKSAILQLRQMFDLYINFRPAKLYPGVSTPLKGDPDINIALFRENTEDLYSAVEWRPLPKEMFDLHPGMERFKDKSEVAVSWRVYSKEGCDRIIRAAFEYAKANGLKSVVNCNKANVIRATDGMMKERFLEIAKEYPEIEAREENADATAMWLIKNPQDYQVIVTSNVFGDILSDEASQLIGGLGFSPSGNIGENTAIFEPSHGSVPKYAHQYKINPCGMLITAAMMLKYLCLDEYAEKLEKAIGDTLVEGKYLTYDIWRDRGDKDWETKAVSTLDMAKAIASKIDPDFDKKADEICAKAKEMCAWEHLV</sequence>
<evidence type="ECO:0000313" key="5">
    <source>
        <dbReference type="Proteomes" id="UP000005868"/>
    </source>
</evidence>
<evidence type="ECO:0000313" key="4">
    <source>
        <dbReference type="EMBL" id="AER67288.1"/>
    </source>
</evidence>
<dbReference type="eggNOG" id="COG0473">
    <property type="taxonomic scope" value="Bacteria"/>
</dbReference>
<dbReference type="PANTHER" id="PTHR11835:SF34">
    <property type="entry name" value="ISOCITRATE DEHYDROGENASE [NAD] SUBUNIT ALPHA, MITOCHONDRIAL"/>
    <property type="match status" value="1"/>
</dbReference>
<dbReference type="InterPro" id="IPR024084">
    <property type="entry name" value="IsoPropMal-DH-like_dom"/>
</dbReference>
<dbReference type="GO" id="GO:0051287">
    <property type="term" value="F:NAD binding"/>
    <property type="evidence" value="ECO:0007669"/>
    <property type="project" value="InterPro"/>
</dbReference>
<dbReference type="Gene3D" id="3.40.718.10">
    <property type="entry name" value="Isopropylmalate Dehydrogenase"/>
    <property type="match status" value="1"/>
</dbReference>
<keyword evidence="5" id="KW-1185">Reference proteome</keyword>
<dbReference type="HOGENOM" id="CLU_031953_0_1_0"/>
<reference evidence="5" key="1">
    <citation type="submission" date="2011-10" db="EMBL/GenBank/DDBJ databases">
        <title>The complete genome of chromosome of Thermovirga lienii DSM 17291.</title>
        <authorList>
            <consortium name="US DOE Joint Genome Institute (JGI-PGF)"/>
            <person name="Lucas S."/>
            <person name="Copeland A."/>
            <person name="Lapidus A."/>
            <person name="Glavina del Rio T."/>
            <person name="Dalin E."/>
            <person name="Tice H."/>
            <person name="Bruce D."/>
            <person name="Goodwin L."/>
            <person name="Pitluck S."/>
            <person name="Peters L."/>
            <person name="Mikhailova N."/>
            <person name="Saunders E."/>
            <person name="Kyrpides N."/>
            <person name="Mavromatis K."/>
            <person name="Ivanova N."/>
            <person name="Last F.I."/>
            <person name="Brettin T."/>
            <person name="Detter J.C."/>
            <person name="Han C."/>
            <person name="Larimer F."/>
            <person name="Land M."/>
            <person name="Hauser L."/>
            <person name="Markowitz V."/>
            <person name="Cheng J.-F."/>
            <person name="Hugenholtz P."/>
            <person name="Woyke T."/>
            <person name="Wu D."/>
            <person name="Spring S."/>
            <person name="Schroeder M."/>
            <person name="Brambilla E.-M."/>
            <person name="Klenk H.-P."/>
            <person name="Eisen J.A."/>
        </authorList>
    </citation>
    <scope>NUCLEOTIDE SEQUENCE [LARGE SCALE GENOMIC DNA]</scope>
    <source>
        <strain evidence="5">ATCC BAA-1197 / DSM 17291 / Cas60314</strain>
    </source>
</reference>